<dbReference type="Proteomes" id="UP000012046">
    <property type="component" value="Unassembled WGS sequence"/>
</dbReference>
<dbReference type="EMBL" id="AHTH01000040">
    <property type="protein sequence ID" value="EHR40317.1"/>
    <property type="molecule type" value="Genomic_DNA"/>
</dbReference>
<dbReference type="PATRIC" id="fig|1129374.4.peg.2459"/>
<protein>
    <recommendedName>
        <fullName evidence="4">Type III secretion system flagellar brake protein YcgR PilZN domain-containing protein</fullName>
    </recommendedName>
</protein>
<comment type="caution">
    <text evidence="5">The sequence shown here is derived from an EMBL/GenBank/DDBJ whole genome shotgun (WGS) entry which is preliminary data.</text>
</comment>
<gene>
    <name evidence="5" type="ORF">AJE_12398</name>
</gene>
<dbReference type="InterPro" id="IPR012349">
    <property type="entry name" value="Split_barrel_FMN-bd"/>
</dbReference>
<organism evidence="5 6">
    <name type="scientific">Alishewanella jeotgali KCTC 22429</name>
    <dbReference type="NCBI Taxonomy" id="1129374"/>
    <lineage>
        <taxon>Bacteria</taxon>
        <taxon>Pseudomonadati</taxon>
        <taxon>Pseudomonadota</taxon>
        <taxon>Gammaproteobacteria</taxon>
        <taxon>Alteromonadales</taxon>
        <taxon>Alteromonadaceae</taxon>
        <taxon>Alishewanella</taxon>
    </lineage>
</organism>
<evidence type="ECO:0000256" key="3">
    <source>
        <dbReference type="ARBA" id="ARBA00023143"/>
    </source>
</evidence>
<evidence type="ECO:0000313" key="5">
    <source>
        <dbReference type="EMBL" id="EHR40317.1"/>
    </source>
</evidence>
<dbReference type="GO" id="GO:0000166">
    <property type="term" value="F:nucleotide binding"/>
    <property type="evidence" value="ECO:0007669"/>
    <property type="project" value="UniProtKB-KW"/>
</dbReference>
<keyword evidence="3" id="KW-0975">Bacterial flagellum</keyword>
<dbReference type="Gene3D" id="2.30.110.10">
    <property type="entry name" value="Electron Transport, Fmn-binding Protein, Chain A"/>
    <property type="match status" value="1"/>
</dbReference>
<dbReference type="SUPFAM" id="SSF141371">
    <property type="entry name" value="PilZ domain-like"/>
    <property type="match status" value="2"/>
</dbReference>
<keyword evidence="1" id="KW-0973">c-di-GMP</keyword>
<keyword evidence="2" id="KW-0547">Nucleotide-binding</keyword>
<dbReference type="eggNOG" id="COG5581">
    <property type="taxonomic scope" value="Bacteria"/>
</dbReference>
<proteinExistence type="predicted"/>
<dbReference type="RefSeq" id="WP_008951155.1">
    <property type="nucleotide sequence ID" value="NZ_AHTH01000040.1"/>
</dbReference>
<evidence type="ECO:0000313" key="6">
    <source>
        <dbReference type="Proteomes" id="UP000012046"/>
    </source>
</evidence>
<evidence type="ECO:0000259" key="4">
    <source>
        <dbReference type="Pfam" id="PF12945"/>
    </source>
</evidence>
<dbReference type="Gene3D" id="2.40.10.220">
    <property type="entry name" value="predicted glycosyltransferase like domains"/>
    <property type="match status" value="1"/>
</dbReference>
<name>H3ZGG0_9ALTE</name>
<dbReference type="STRING" id="1129374.AJE_12398"/>
<sequence length="222" mass="24657">MKLDNKGSVSLDDIPQDSAFWQTFTLGLRIELQLLVNSGVRLRAELVGYEKKQYLILRLSSSEPVLPKQMLSHNTGLICRFVVEAEQGRVYAFKSELLNVVSQPQRMLIIRYPMVTQYLSLRADNRNPVHIPVQLENAEHSILNATLVDLSVKGGLASLGDSAPLMGRGETVILKLPADLPPVSAMIKRSARPKGELRLGLEFNTPLSDGALQKLMQLSKKN</sequence>
<evidence type="ECO:0000256" key="2">
    <source>
        <dbReference type="ARBA" id="ARBA00022741"/>
    </source>
</evidence>
<reference evidence="5 6" key="1">
    <citation type="journal article" date="2012" name="J. Bacteriol.">
        <title>Genome Sequence of Extracellular-Protease-Producing Alishewanella jeotgali Isolated from Traditional Korean Fermented Seafood.</title>
        <authorList>
            <person name="Jung J."/>
            <person name="Chun J."/>
            <person name="Park W."/>
        </authorList>
    </citation>
    <scope>NUCLEOTIDE SEQUENCE [LARGE SCALE GENOMIC DNA]</scope>
    <source>
        <strain evidence="5 6">KCTC 22429</strain>
    </source>
</reference>
<keyword evidence="6" id="KW-1185">Reference proteome</keyword>
<dbReference type="AlphaFoldDB" id="H3ZGG0"/>
<accession>H3ZGG0</accession>
<feature type="domain" description="Type III secretion system flagellar brake protein YcgR PilZN" evidence="4">
    <location>
        <begin position="26"/>
        <end position="113"/>
    </location>
</feature>
<dbReference type="InterPro" id="IPR009926">
    <property type="entry name" value="T3SS_YcgR_PilZN"/>
</dbReference>
<dbReference type="Pfam" id="PF12945">
    <property type="entry name" value="PilZNR"/>
    <property type="match status" value="1"/>
</dbReference>
<evidence type="ECO:0000256" key="1">
    <source>
        <dbReference type="ARBA" id="ARBA00022636"/>
    </source>
</evidence>